<dbReference type="Proteomes" id="UP001652442">
    <property type="component" value="Unassembled WGS sequence"/>
</dbReference>
<dbReference type="Gene3D" id="3.40.630.30">
    <property type="match status" value="1"/>
</dbReference>
<evidence type="ECO:0000259" key="1">
    <source>
        <dbReference type="Pfam" id="PF09924"/>
    </source>
</evidence>
<dbReference type="InterPro" id="IPR016181">
    <property type="entry name" value="Acyl_CoA_acyltransferase"/>
</dbReference>
<organism evidence="2 3">
    <name type="scientific">Brotonthovivens ammoniilytica</name>
    <dbReference type="NCBI Taxonomy" id="2981725"/>
    <lineage>
        <taxon>Bacteria</taxon>
        <taxon>Bacillati</taxon>
        <taxon>Bacillota</taxon>
        <taxon>Clostridia</taxon>
        <taxon>Lachnospirales</taxon>
        <taxon>Lachnospiraceae</taxon>
        <taxon>Brotonthovivens</taxon>
    </lineage>
</organism>
<dbReference type="PANTHER" id="PTHR41373">
    <property type="entry name" value="DUF2156 DOMAIN-CONTAINING PROTEIN"/>
    <property type="match status" value="1"/>
</dbReference>
<keyword evidence="3" id="KW-1185">Reference proteome</keyword>
<dbReference type="InterPro" id="IPR024320">
    <property type="entry name" value="LPG_synthase_C"/>
</dbReference>
<gene>
    <name evidence="2" type="ORF">OCV88_01140</name>
</gene>
<name>A0ABT2TFG8_9FIRM</name>
<reference evidence="2 3" key="1">
    <citation type="journal article" date="2021" name="ISME Commun">
        <title>Automated analysis of genomic sequences facilitates high-throughput and comprehensive description of bacteria.</title>
        <authorList>
            <person name="Hitch T.C.A."/>
        </authorList>
    </citation>
    <scope>NUCLEOTIDE SEQUENCE [LARGE SCALE GENOMIC DNA]</scope>
    <source>
        <strain evidence="2 3">Sanger_109</strain>
    </source>
</reference>
<evidence type="ECO:0000313" key="3">
    <source>
        <dbReference type="Proteomes" id="UP001652442"/>
    </source>
</evidence>
<dbReference type="EMBL" id="JAOQJQ010000001">
    <property type="protein sequence ID" value="MCU6760938.1"/>
    <property type="molecule type" value="Genomic_DNA"/>
</dbReference>
<sequence length="295" mass="34298">MELKKVELSDRDLMNQYLNLKQDKCCDMSFADIYLWSRKYKVGYTFLEGCLVFGDPGEDFSYAFPFGTDENRKKAVEALEAEAKAEQKPFRLHLVTPSDFEKLNSWFPGRYKIAYDRDMADYVYETEKLASLSGKKYHGKKNHVNKFKKLYPDWSYEAITDNNVEECFQMALKWRHINECDLDDEKRDEMCVTLNALRLMNELKLTGGLIRADGEVVAFCIGEELNPDMYVVHIEKAFPDVPGAYPMINQQFVLHEAMNYPYVNREEDTGAEGLRRAKESYHPVFLMEKGVVTLA</sequence>
<dbReference type="PIRSF" id="PIRSF018688">
    <property type="entry name" value="UCP018688"/>
    <property type="match status" value="1"/>
</dbReference>
<dbReference type="Pfam" id="PF09924">
    <property type="entry name" value="LPG_synthase_C"/>
    <property type="match status" value="1"/>
</dbReference>
<proteinExistence type="predicted"/>
<dbReference type="InterPro" id="IPR016732">
    <property type="entry name" value="UCP018688"/>
</dbReference>
<dbReference type="RefSeq" id="WP_158423816.1">
    <property type="nucleotide sequence ID" value="NZ_JAOQJQ010000001.1"/>
</dbReference>
<dbReference type="PANTHER" id="PTHR41373:SF1">
    <property type="entry name" value="PHOSPHATIDYLGLYCEROL LYSYLTRANSFERASE C-TERMINAL DOMAIN-CONTAINING PROTEIN"/>
    <property type="match status" value="1"/>
</dbReference>
<feature type="domain" description="Phosphatidylglycerol lysyltransferase C-terminal" evidence="1">
    <location>
        <begin position="25"/>
        <end position="285"/>
    </location>
</feature>
<accession>A0ABT2TFG8</accession>
<dbReference type="SUPFAM" id="SSF55729">
    <property type="entry name" value="Acyl-CoA N-acyltransferases (Nat)"/>
    <property type="match status" value="2"/>
</dbReference>
<comment type="caution">
    <text evidence="2">The sequence shown here is derived from an EMBL/GenBank/DDBJ whole genome shotgun (WGS) entry which is preliminary data.</text>
</comment>
<evidence type="ECO:0000313" key="2">
    <source>
        <dbReference type="EMBL" id="MCU6760938.1"/>
    </source>
</evidence>
<protein>
    <submittedName>
        <fullName evidence="2">Phosphatidylglycerol lysyltransferase domain-containing protein</fullName>
    </submittedName>
</protein>